<comment type="caution">
    <text evidence="2">The sequence shown here is derived from an EMBL/GenBank/DDBJ whole genome shotgun (WGS) entry which is preliminary data.</text>
</comment>
<dbReference type="SUPFAM" id="SSF56801">
    <property type="entry name" value="Acetyl-CoA synthetase-like"/>
    <property type="match status" value="1"/>
</dbReference>
<evidence type="ECO:0000313" key="3">
    <source>
        <dbReference type="Proteomes" id="UP000305730"/>
    </source>
</evidence>
<dbReference type="Proteomes" id="UP000305730">
    <property type="component" value="Unassembled WGS sequence"/>
</dbReference>
<organism evidence="2 3">
    <name type="scientific">Pseudoalteromonas citrea</name>
    <dbReference type="NCBI Taxonomy" id="43655"/>
    <lineage>
        <taxon>Bacteria</taxon>
        <taxon>Pseudomonadati</taxon>
        <taxon>Pseudomonadota</taxon>
        <taxon>Gammaproteobacteria</taxon>
        <taxon>Alteromonadales</taxon>
        <taxon>Pseudoalteromonadaceae</taxon>
        <taxon>Pseudoalteromonas</taxon>
    </lineage>
</organism>
<name>A0ABY2W3B5_9GAMM</name>
<reference evidence="2 3" key="1">
    <citation type="submission" date="2017-12" db="EMBL/GenBank/DDBJ databases">
        <authorList>
            <person name="Paulsen S."/>
            <person name="Gram L.K."/>
        </authorList>
    </citation>
    <scope>NUCLEOTIDE SEQUENCE [LARGE SCALE GENOMIC DNA]</scope>
    <source>
        <strain evidence="2 3">S2233</strain>
    </source>
</reference>
<dbReference type="InterPro" id="IPR020459">
    <property type="entry name" value="AMP-binding"/>
</dbReference>
<dbReference type="InterPro" id="IPR020845">
    <property type="entry name" value="AMP-binding_CS"/>
</dbReference>
<dbReference type="Gene3D" id="3.40.50.980">
    <property type="match status" value="2"/>
</dbReference>
<dbReference type="Pfam" id="PF00501">
    <property type="entry name" value="AMP-binding"/>
    <property type="match status" value="1"/>
</dbReference>
<dbReference type="PRINTS" id="PR00154">
    <property type="entry name" value="AMPBINDING"/>
</dbReference>
<feature type="domain" description="AMP-dependent synthetase/ligase" evidence="1">
    <location>
        <begin position="34"/>
        <end position="122"/>
    </location>
</feature>
<dbReference type="EMBL" id="PNCK01000221">
    <property type="protein sequence ID" value="TMP35928.1"/>
    <property type="molecule type" value="Genomic_DNA"/>
</dbReference>
<sequence length="129" mass="14212">VVLTQQKVAAMLSDFNVTPVLLDDASQFAGYPISNPDVALTPDNLAYVMYTSGSTGNPKGVMISHHNLINFAANCEQRYEITEADNVLQFSTMNFDIFVEEWLATLTQGATLVLRDDDVSLSREAFIAF</sequence>
<protein>
    <recommendedName>
        <fullName evidence="1">AMP-dependent synthetase/ligase domain-containing protein</fullName>
    </recommendedName>
</protein>
<gene>
    <name evidence="2" type="ORF">CWB97_22910</name>
</gene>
<dbReference type="InterPro" id="IPR000873">
    <property type="entry name" value="AMP-dep_synth/lig_dom"/>
</dbReference>
<evidence type="ECO:0000313" key="2">
    <source>
        <dbReference type="EMBL" id="TMP35928.1"/>
    </source>
</evidence>
<dbReference type="PROSITE" id="PS00455">
    <property type="entry name" value="AMP_BINDING"/>
    <property type="match status" value="1"/>
</dbReference>
<dbReference type="PANTHER" id="PTHR45527">
    <property type="entry name" value="NONRIBOSOMAL PEPTIDE SYNTHETASE"/>
    <property type="match status" value="1"/>
</dbReference>
<feature type="non-terminal residue" evidence="2">
    <location>
        <position position="129"/>
    </location>
</feature>
<reference evidence="3" key="2">
    <citation type="submission" date="2019-06" db="EMBL/GenBank/DDBJ databases">
        <title>Co-occurence of chitin degradation, pigmentation and bioactivity in marine Pseudoalteromonas.</title>
        <authorList>
            <person name="Sonnenschein E.C."/>
            <person name="Bech P.K."/>
        </authorList>
    </citation>
    <scope>NUCLEOTIDE SEQUENCE [LARGE SCALE GENOMIC DNA]</scope>
    <source>
        <strain evidence="3">S2233</strain>
    </source>
</reference>
<accession>A0ABY2W3B5</accession>
<dbReference type="PANTHER" id="PTHR45527:SF1">
    <property type="entry name" value="FATTY ACID SYNTHASE"/>
    <property type="match status" value="1"/>
</dbReference>
<dbReference type="RefSeq" id="WP_138598789.1">
    <property type="nucleotide sequence ID" value="NZ_PNCK01000221.1"/>
</dbReference>
<feature type="non-terminal residue" evidence="2">
    <location>
        <position position="1"/>
    </location>
</feature>
<proteinExistence type="predicted"/>
<keyword evidence="3" id="KW-1185">Reference proteome</keyword>
<evidence type="ECO:0000259" key="1">
    <source>
        <dbReference type="Pfam" id="PF00501"/>
    </source>
</evidence>